<dbReference type="InterPro" id="IPR027417">
    <property type="entry name" value="P-loop_NTPase"/>
</dbReference>
<dbReference type="InterPro" id="IPR011990">
    <property type="entry name" value="TPR-like_helical_dom_sf"/>
</dbReference>
<reference evidence="5" key="2">
    <citation type="submission" date="2020-09" db="EMBL/GenBank/DDBJ databases">
        <authorList>
            <person name="Sun Q."/>
            <person name="Zhou Y."/>
        </authorList>
    </citation>
    <scope>NUCLEOTIDE SEQUENCE</scope>
    <source>
        <strain evidence="5">CGMCC 4.7403</strain>
    </source>
</reference>
<dbReference type="Gene3D" id="1.25.40.10">
    <property type="entry name" value="Tetratricopeptide repeat domain"/>
    <property type="match status" value="1"/>
</dbReference>
<dbReference type="InterPro" id="IPR016032">
    <property type="entry name" value="Sig_transdc_resp-reg_C-effctor"/>
</dbReference>
<dbReference type="SUPFAM" id="SSF52540">
    <property type="entry name" value="P-loop containing nucleoside triphosphate hydrolases"/>
    <property type="match status" value="1"/>
</dbReference>
<keyword evidence="2" id="KW-0067">ATP-binding</keyword>
<dbReference type="PRINTS" id="PR00038">
    <property type="entry name" value="HTHLUXR"/>
</dbReference>
<dbReference type="RefSeq" id="WP_189787362.1">
    <property type="nucleotide sequence ID" value="NZ_BNAT01000045.1"/>
</dbReference>
<dbReference type="InterPro" id="IPR036388">
    <property type="entry name" value="WH-like_DNA-bd_sf"/>
</dbReference>
<dbReference type="GO" id="GO:0005737">
    <property type="term" value="C:cytoplasm"/>
    <property type="evidence" value="ECO:0007669"/>
    <property type="project" value="TreeGrafter"/>
</dbReference>
<protein>
    <recommendedName>
        <fullName evidence="4">HTH luxR-type domain-containing protein</fullName>
    </recommendedName>
</protein>
<dbReference type="AlphaFoldDB" id="A0A918ZLG7"/>
<dbReference type="Proteomes" id="UP000603227">
    <property type="component" value="Unassembled WGS sequence"/>
</dbReference>
<dbReference type="Gene3D" id="3.40.50.300">
    <property type="entry name" value="P-loop containing nucleotide triphosphate hydrolases"/>
    <property type="match status" value="1"/>
</dbReference>
<dbReference type="PANTHER" id="PTHR16305">
    <property type="entry name" value="TESTICULAR SOLUBLE ADENYLYL CYCLASE"/>
    <property type="match status" value="1"/>
</dbReference>
<feature type="compositionally biased region" description="Low complexity" evidence="3">
    <location>
        <begin position="877"/>
        <end position="894"/>
    </location>
</feature>
<name>A0A918ZLG7_9ACTN</name>
<dbReference type="GO" id="GO:0006355">
    <property type="term" value="P:regulation of DNA-templated transcription"/>
    <property type="evidence" value="ECO:0007669"/>
    <property type="project" value="InterPro"/>
</dbReference>
<dbReference type="SUPFAM" id="SSF46894">
    <property type="entry name" value="C-terminal effector domain of the bipartite response regulators"/>
    <property type="match status" value="1"/>
</dbReference>
<dbReference type="Pfam" id="PF13191">
    <property type="entry name" value="AAA_16"/>
    <property type="match status" value="1"/>
</dbReference>
<evidence type="ECO:0000256" key="1">
    <source>
        <dbReference type="ARBA" id="ARBA00022741"/>
    </source>
</evidence>
<dbReference type="InterPro" id="IPR041664">
    <property type="entry name" value="AAA_16"/>
</dbReference>
<feature type="region of interest" description="Disordered" evidence="3">
    <location>
        <begin position="870"/>
        <end position="901"/>
    </location>
</feature>
<evidence type="ECO:0000256" key="3">
    <source>
        <dbReference type="SAM" id="MobiDB-lite"/>
    </source>
</evidence>
<comment type="caution">
    <text evidence="5">The sequence shown here is derived from an EMBL/GenBank/DDBJ whole genome shotgun (WGS) entry which is preliminary data.</text>
</comment>
<gene>
    <name evidence="5" type="ORF">GCM10017771_80190</name>
</gene>
<keyword evidence="1" id="KW-0547">Nucleotide-binding</keyword>
<dbReference type="EMBL" id="BNAT01000045">
    <property type="protein sequence ID" value="GHE57381.1"/>
    <property type="molecule type" value="Genomic_DNA"/>
</dbReference>
<evidence type="ECO:0000259" key="4">
    <source>
        <dbReference type="PROSITE" id="PS50043"/>
    </source>
</evidence>
<sequence length="972" mass="103300">MPRSGHQRLVGRDRELAVLRSAFEATAAGRGAFLVFHGQFGSGKSLLLHTAAEEAERRGMAVSSARVARLDRHSAMAPLLAVLRAGPRPVINPVQAESLAALADRPTHWGRLIDLLRRLIEQRAAHSPMVIVLDDLQWADELTVAALETLLPRLADAPALWLASYADFPVARPARGALDRLLTSHAEVVRLSPVDEAAAAELGARLLGCARPEDVRRLTSAAGGSPFLVDCLVQLLREEGRVRSEEDGTVRVVGRHLPAGLGRATAPVVSGLSQQTHDLLQVGAVLGRQFSLRQAAALTGRSTMELATAAQEAAAAGLLEDDGVAFRHRSPLVHLAVYGSLLGPVRRALHSEAARLCVSEGRPCPETLAHLILAGAEEDLEEGVARLKWLERNDESVPTREQEELARALLERLRLYEPLSAAPVTTAVQLFLTAGRTAEARHLLDAALAAAGWETEAEAEAFAELLEVLLQLSGARHALRHLRRARKGARPPVSHQAWLMVLEARCLLAYSAGDPGRAAALSWTAVSLARRAGDQASVVLGTAVLSLCARHTGDIAESLRLAGEAVAHGPVDTQRSLGWGSLWLSLTLCLAGRPLDAAEVLEAWRDGAGAGDRVWTAPRWHIAKSLQLWHSGRLEEAAREAHAGLEASARLADPAARTFLLGVLALVTTVRGDLETAAGHVAALSSTAHTALPGLTGTLYAFVTALRLDAAGDPGSAMRQLGTVWSALDLHLWFLTADPMILPHMVRIALRAGAGERAAEAVAVARRLARRNPGVTPLVGAALHAHGLYRGLAAPLHRAVRVFRTGSHPLALASALEDAAAVTQAQGDLVRATEMLQEAQRVYVASGAGLGAERVRRRLRSAQGRISEAAATDGVQALPGSPAPAARPAAQDPAHTSADWDSLTPSEIRVVRLVAEGLTNRETAQRLAVSAHTVDSHLRRAFAKLGVSRRVELARYVLAHGTSGQVPAHSPK</sequence>
<dbReference type="GO" id="GO:0004016">
    <property type="term" value="F:adenylate cyclase activity"/>
    <property type="evidence" value="ECO:0007669"/>
    <property type="project" value="TreeGrafter"/>
</dbReference>
<evidence type="ECO:0000313" key="5">
    <source>
        <dbReference type="EMBL" id="GHE57381.1"/>
    </source>
</evidence>
<evidence type="ECO:0000256" key="2">
    <source>
        <dbReference type="ARBA" id="ARBA00022840"/>
    </source>
</evidence>
<reference evidence="5" key="1">
    <citation type="journal article" date="2014" name="Int. J. Syst. Evol. Microbiol.">
        <title>Complete genome sequence of Corynebacterium casei LMG S-19264T (=DSM 44701T), isolated from a smear-ripened cheese.</title>
        <authorList>
            <consortium name="US DOE Joint Genome Institute (JGI-PGF)"/>
            <person name="Walter F."/>
            <person name="Albersmeier A."/>
            <person name="Kalinowski J."/>
            <person name="Ruckert C."/>
        </authorList>
    </citation>
    <scope>NUCLEOTIDE SEQUENCE</scope>
    <source>
        <strain evidence="5">CGMCC 4.7403</strain>
    </source>
</reference>
<dbReference type="CDD" id="cd06170">
    <property type="entry name" value="LuxR_C_like"/>
    <property type="match status" value="1"/>
</dbReference>
<proteinExistence type="predicted"/>
<feature type="domain" description="HTH luxR-type" evidence="4">
    <location>
        <begin position="896"/>
        <end position="961"/>
    </location>
</feature>
<organism evidence="5 6">
    <name type="scientific">Streptomyces capitiformicae</name>
    <dbReference type="NCBI Taxonomy" id="2014920"/>
    <lineage>
        <taxon>Bacteria</taxon>
        <taxon>Bacillati</taxon>
        <taxon>Actinomycetota</taxon>
        <taxon>Actinomycetes</taxon>
        <taxon>Kitasatosporales</taxon>
        <taxon>Streptomycetaceae</taxon>
        <taxon>Streptomyces</taxon>
    </lineage>
</organism>
<dbReference type="GO" id="GO:0003677">
    <property type="term" value="F:DNA binding"/>
    <property type="evidence" value="ECO:0007669"/>
    <property type="project" value="InterPro"/>
</dbReference>
<dbReference type="GO" id="GO:0005524">
    <property type="term" value="F:ATP binding"/>
    <property type="evidence" value="ECO:0007669"/>
    <property type="project" value="UniProtKB-KW"/>
</dbReference>
<dbReference type="SMART" id="SM00421">
    <property type="entry name" value="HTH_LUXR"/>
    <property type="match status" value="1"/>
</dbReference>
<dbReference type="PANTHER" id="PTHR16305:SF35">
    <property type="entry name" value="TRANSCRIPTIONAL ACTIVATOR DOMAIN"/>
    <property type="match status" value="1"/>
</dbReference>
<dbReference type="Pfam" id="PF00196">
    <property type="entry name" value="GerE"/>
    <property type="match status" value="1"/>
</dbReference>
<evidence type="ECO:0000313" key="6">
    <source>
        <dbReference type="Proteomes" id="UP000603227"/>
    </source>
</evidence>
<dbReference type="PROSITE" id="PS50043">
    <property type="entry name" value="HTH_LUXR_2"/>
    <property type="match status" value="1"/>
</dbReference>
<keyword evidence="6" id="KW-1185">Reference proteome</keyword>
<dbReference type="InterPro" id="IPR000792">
    <property type="entry name" value="Tscrpt_reg_LuxR_C"/>
</dbReference>
<accession>A0A918ZLG7</accession>
<dbReference type="Gene3D" id="1.10.10.10">
    <property type="entry name" value="Winged helix-like DNA-binding domain superfamily/Winged helix DNA-binding domain"/>
    <property type="match status" value="1"/>
</dbReference>